<dbReference type="Proteomes" id="UP000020103">
    <property type="component" value="Unassembled WGS sequence"/>
</dbReference>
<evidence type="ECO:0000259" key="1">
    <source>
        <dbReference type="Pfam" id="PF21814"/>
    </source>
</evidence>
<proteinExistence type="predicted"/>
<dbReference type="Pfam" id="PF21814">
    <property type="entry name" value="DUF6883"/>
    <property type="match status" value="1"/>
</dbReference>
<dbReference type="InterPro" id="IPR049250">
    <property type="entry name" value="DUF6883"/>
</dbReference>
<dbReference type="AlphaFoldDB" id="A0A829PY12"/>
<name>A0A829PY12_9MYCO</name>
<organism evidence="2 3">
    <name type="scientific">Mycobacteroides abscessus 21</name>
    <dbReference type="NCBI Taxonomy" id="1299324"/>
    <lineage>
        <taxon>Bacteria</taxon>
        <taxon>Bacillati</taxon>
        <taxon>Actinomycetota</taxon>
        <taxon>Actinomycetes</taxon>
        <taxon>Mycobacteriales</taxon>
        <taxon>Mycobacteriaceae</taxon>
        <taxon>Mycobacteroides</taxon>
        <taxon>Mycobacteroides abscessus</taxon>
    </lineage>
</organism>
<sequence>MGVFAFVFLGGGPTPTKPRPIDTDTTRLVRTLIAHAAGHPSAKIAIRSGGVWVDEQAWQRAEVRWVSPTAVQHSAAINPHAWLYIVAEFAEARREAWHRGDLQAIDTALSHHGLDGYAVSSIDVVTAELLHHILLESTHYLGAIEVDMGHPIMRDLLWSYLIPAYELIGTKLGFVDLLPSEEDRESLDESGWWRDVGATNLYWTTDSDDAYQHPDPIDIPPASLRGHRAFTNLQRIMAPTVRERILDEFAVNPAKLPADTGAFCARPFPGSDFVVVPEAKLRHYALDLQHDTGKHKARLFRDLLGIYADDWQYLAEQLRRGVRQAPALREVRSDQYGVRFDVVTAVQGRNGAIKPVLSGWIVKPGMPATLTTTLPAARGTCADAGPDAVPILPSTDFGDWSLLWRVASAAADQAADLVVPYPIIAVDGNQRQYVLAGATGLADVRIRDASHGFGQWLLTTGRASSCGESAAEISAPVEGCDAAAAWAQTFADVVGWHGIRCAVRTSAR</sequence>
<comment type="caution">
    <text evidence="2">The sequence shown here is derived from an EMBL/GenBank/DDBJ whole genome shotgun (WGS) entry which is preliminary data.</text>
</comment>
<protein>
    <recommendedName>
        <fullName evidence="1">DUF6883 domain-containing protein</fullName>
    </recommendedName>
</protein>
<gene>
    <name evidence="2" type="ORF">I543_1173</name>
</gene>
<evidence type="ECO:0000313" key="3">
    <source>
        <dbReference type="Proteomes" id="UP000020103"/>
    </source>
</evidence>
<reference evidence="2 3" key="1">
    <citation type="submission" date="2013-12" db="EMBL/GenBank/DDBJ databases">
        <authorList>
            <person name="Madinger N."/>
            <person name="Lenaerts A."/>
            <person name="Ordway D."/>
            <person name="DeGroote M.A."/>
            <person name="Parker T."/>
            <person name="Sizemore C."/>
            <person name="Tallon L.J."/>
            <person name="Sadzewicz L.K."/>
            <person name="Sengamalay N."/>
            <person name="Fraser C.M."/>
            <person name="Hine E."/>
            <person name="Shefchek K.A."/>
            <person name="Das S.P."/>
            <person name="Tettelin H."/>
        </authorList>
    </citation>
    <scope>NUCLEOTIDE SEQUENCE [LARGE SCALE GENOMIC DNA]</scope>
    <source>
        <strain evidence="2 3">21</strain>
    </source>
</reference>
<evidence type="ECO:0000313" key="2">
    <source>
        <dbReference type="EMBL" id="EUA45303.1"/>
    </source>
</evidence>
<dbReference type="EMBL" id="JAOF01000001">
    <property type="protein sequence ID" value="EUA45303.1"/>
    <property type="molecule type" value="Genomic_DNA"/>
</dbReference>
<accession>A0A829PY12</accession>
<feature type="domain" description="DUF6883" evidence="1">
    <location>
        <begin position="272"/>
        <end position="366"/>
    </location>
</feature>